<dbReference type="EMBL" id="KC699836">
    <property type="protein sequence ID" value="AGK86879.1"/>
    <property type="molecule type" value="Genomic_DNA"/>
</dbReference>
<name>R4JK52_9CAUD</name>
<evidence type="ECO:0000313" key="2">
    <source>
        <dbReference type="Proteomes" id="UP000258501"/>
    </source>
</evidence>
<organism evidence="1 2">
    <name type="scientific">Bacillus phage SIOphi</name>
    <dbReference type="NCBI Taxonomy" id="1285382"/>
    <lineage>
        <taxon>Viruses</taxon>
        <taxon>Duplodnaviria</taxon>
        <taxon>Heunggongvirae</taxon>
        <taxon>Uroviricota</taxon>
        <taxon>Caudoviricetes</taxon>
        <taxon>Herelleviridae</taxon>
        <taxon>Bastillevirinae</taxon>
        <taxon>Siophivirus</taxon>
        <taxon>Siophivirus SIOphi</taxon>
    </lineage>
</organism>
<proteinExistence type="predicted"/>
<accession>R4JK52</accession>
<reference evidence="1 2" key="1">
    <citation type="submission" date="2013-02" db="EMBL/GenBank/DDBJ databases">
        <authorList>
            <person name="Lukaszewicz M."/>
            <person name="Biegalska A."/>
            <person name="Krasowska A."/>
        </authorList>
    </citation>
    <scope>NUCLEOTIDE SEQUENCE [LARGE SCALE GENOMIC DNA]</scope>
</reference>
<gene>
    <name evidence="1" type="ORF">SIOphi_00355</name>
</gene>
<sequence>MTNKDDLNKMVKQVAERYGLEYKEDKEQLTIKLEKGKIMVVGDEDIYKVLGLTKHEEKETWAEYVGEAIDSEAFGNTKYHYLYKKN</sequence>
<dbReference type="Proteomes" id="UP000258501">
    <property type="component" value="Segment"/>
</dbReference>
<keyword evidence="2" id="KW-1185">Reference proteome</keyword>
<protein>
    <submittedName>
        <fullName evidence="1">Uncharacterized protein</fullName>
    </submittedName>
</protein>
<evidence type="ECO:0000313" key="1">
    <source>
        <dbReference type="EMBL" id="AGK86879.1"/>
    </source>
</evidence>